<feature type="compositionally biased region" description="Basic and acidic residues" evidence="7">
    <location>
        <begin position="10"/>
        <end position="20"/>
    </location>
</feature>
<reference evidence="10 11" key="1">
    <citation type="submission" date="2016-10" db="EMBL/GenBank/DDBJ databases">
        <authorList>
            <person name="de Groot N.N."/>
        </authorList>
    </citation>
    <scope>NUCLEOTIDE SEQUENCE [LARGE SCALE GENOMIC DNA]</scope>
    <source>
        <strain evidence="10 11">MON 2.2</strain>
    </source>
</reference>
<comment type="similarity">
    <text evidence="2">Belongs to the peptidase S9A family.</text>
</comment>
<dbReference type="SUPFAM" id="SSF53474">
    <property type="entry name" value="alpha/beta-Hydrolases"/>
    <property type="match status" value="1"/>
</dbReference>
<feature type="domain" description="Peptidase S9 prolyl oligopeptidase catalytic" evidence="8">
    <location>
        <begin position="493"/>
        <end position="698"/>
    </location>
</feature>
<dbReference type="InterPro" id="IPR002470">
    <property type="entry name" value="Peptidase_S9A"/>
</dbReference>
<organism evidence="10 11">
    <name type="scientific">Auraticoccus monumenti</name>
    <dbReference type="NCBI Taxonomy" id="675864"/>
    <lineage>
        <taxon>Bacteria</taxon>
        <taxon>Bacillati</taxon>
        <taxon>Actinomycetota</taxon>
        <taxon>Actinomycetes</taxon>
        <taxon>Propionibacteriales</taxon>
        <taxon>Propionibacteriaceae</taxon>
        <taxon>Auraticoccus</taxon>
    </lineage>
</organism>
<gene>
    <name evidence="10" type="ORF">SAMN04489747_1655</name>
</gene>
<feature type="region of interest" description="Disordered" evidence="7">
    <location>
        <begin position="1"/>
        <end position="20"/>
    </location>
</feature>
<keyword evidence="6" id="KW-0720">Serine protease</keyword>
<dbReference type="Gene3D" id="3.40.50.1820">
    <property type="entry name" value="alpha/beta hydrolase"/>
    <property type="match status" value="1"/>
</dbReference>
<dbReference type="EC" id="3.4.21.26" evidence="3"/>
<keyword evidence="5" id="KW-0378">Hydrolase</keyword>
<evidence type="ECO:0000256" key="4">
    <source>
        <dbReference type="ARBA" id="ARBA00022670"/>
    </source>
</evidence>
<evidence type="ECO:0000313" key="10">
    <source>
        <dbReference type="EMBL" id="SDD75103.1"/>
    </source>
</evidence>
<dbReference type="Pfam" id="PF00326">
    <property type="entry name" value="Peptidase_S9"/>
    <property type="match status" value="1"/>
</dbReference>
<dbReference type="InterPro" id="IPR051167">
    <property type="entry name" value="Prolyl_oligopep/macrocyclase"/>
</dbReference>
<dbReference type="InterPro" id="IPR023302">
    <property type="entry name" value="Pept_S9A_N"/>
</dbReference>
<dbReference type="Pfam" id="PF02897">
    <property type="entry name" value="Peptidase_S9_N"/>
    <property type="match status" value="1"/>
</dbReference>
<dbReference type="FunFam" id="3.40.50.1820:FF:000005">
    <property type="entry name" value="Prolyl endopeptidase"/>
    <property type="match status" value="1"/>
</dbReference>
<dbReference type="GO" id="GO:0004252">
    <property type="term" value="F:serine-type endopeptidase activity"/>
    <property type="evidence" value="ECO:0007669"/>
    <property type="project" value="UniProtKB-EC"/>
</dbReference>
<evidence type="ECO:0000256" key="1">
    <source>
        <dbReference type="ARBA" id="ARBA00001070"/>
    </source>
</evidence>
<accession>A0A1G6XBC3</accession>
<evidence type="ECO:0000256" key="7">
    <source>
        <dbReference type="SAM" id="MobiDB-lite"/>
    </source>
</evidence>
<dbReference type="GO" id="GO:0005829">
    <property type="term" value="C:cytosol"/>
    <property type="evidence" value="ECO:0007669"/>
    <property type="project" value="TreeGrafter"/>
</dbReference>
<evidence type="ECO:0000256" key="6">
    <source>
        <dbReference type="ARBA" id="ARBA00022825"/>
    </source>
</evidence>
<dbReference type="InterPro" id="IPR029058">
    <property type="entry name" value="AB_hydrolase_fold"/>
</dbReference>
<dbReference type="AlphaFoldDB" id="A0A1G6XBC3"/>
<evidence type="ECO:0000256" key="2">
    <source>
        <dbReference type="ARBA" id="ARBA00005228"/>
    </source>
</evidence>
<dbReference type="PANTHER" id="PTHR42881">
    <property type="entry name" value="PROLYL ENDOPEPTIDASE"/>
    <property type="match status" value="1"/>
</dbReference>
<proteinExistence type="inferred from homology"/>
<protein>
    <recommendedName>
        <fullName evidence="3">prolyl oligopeptidase</fullName>
        <ecNumber evidence="3">3.4.21.26</ecNumber>
    </recommendedName>
</protein>
<name>A0A1G6XBC3_9ACTN</name>
<dbReference type="PANTHER" id="PTHR42881:SF2">
    <property type="entry name" value="PROLYL ENDOPEPTIDASE"/>
    <property type="match status" value="1"/>
</dbReference>
<evidence type="ECO:0000256" key="5">
    <source>
        <dbReference type="ARBA" id="ARBA00022801"/>
    </source>
</evidence>
<evidence type="ECO:0000259" key="9">
    <source>
        <dbReference type="Pfam" id="PF02897"/>
    </source>
</evidence>
<dbReference type="EMBL" id="LT629688">
    <property type="protein sequence ID" value="SDD75103.1"/>
    <property type="molecule type" value="Genomic_DNA"/>
</dbReference>
<evidence type="ECO:0000259" key="8">
    <source>
        <dbReference type="Pfam" id="PF00326"/>
    </source>
</evidence>
<dbReference type="OrthoDB" id="9801421at2"/>
<dbReference type="GO" id="GO:0006508">
    <property type="term" value="P:proteolysis"/>
    <property type="evidence" value="ECO:0007669"/>
    <property type="project" value="UniProtKB-KW"/>
</dbReference>
<keyword evidence="4" id="KW-0645">Protease</keyword>
<dbReference type="STRING" id="675864.SAMN04489747_1655"/>
<dbReference type="SUPFAM" id="SSF50993">
    <property type="entry name" value="Peptidase/esterase 'gauge' domain"/>
    <property type="match status" value="1"/>
</dbReference>
<evidence type="ECO:0000313" key="11">
    <source>
        <dbReference type="Proteomes" id="UP000198546"/>
    </source>
</evidence>
<dbReference type="GO" id="GO:0070012">
    <property type="term" value="F:oligopeptidase activity"/>
    <property type="evidence" value="ECO:0007669"/>
    <property type="project" value="TreeGrafter"/>
</dbReference>
<comment type="catalytic activity">
    <reaction evidence="1">
        <text>Hydrolysis of Pro-|-Xaa &gt;&gt; Ala-|-Xaa in oligopeptides.</text>
        <dbReference type="EC" id="3.4.21.26"/>
    </reaction>
</comment>
<dbReference type="Proteomes" id="UP000198546">
    <property type="component" value="Chromosome i"/>
</dbReference>
<evidence type="ECO:0000256" key="3">
    <source>
        <dbReference type="ARBA" id="ARBA00011897"/>
    </source>
</evidence>
<dbReference type="PRINTS" id="PR00862">
    <property type="entry name" value="PROLIGOPTASE"/>
</dbReference>
<dbReference type="InterPro" id="IPR001375">
    <property type="entry name" value="Peptidase_S9_cat"/>
</dbReference>
<dbReference type="Gene3D" id="2.130.10.120">
    <property type="entry name" value="Prolyl oligopeptidase, N-terminal domain"/>
    <property type="match status" value="1"/>
</dbReference>
<feature type="domain" description="Peptidase S9A N-terminal" evidence="9">
    <location>
        <begin position="9"/>
        <end position="420"/>
    </location>
</feature>
<sequence length="709" mass="76120">MTPDVPAVPETRRDETADLLHGRLVPDPYRWLEDPDSAETREWVRRQNEATAAALGRLPHRDWFAATMSTLMSRPTQGTPRRSHGLYLVNRNDGTQAQDVWYAADSLEELARGGHVLVDPNTLGDGQTAAVGSLSVSPDGSLVAWTVSFGGSDWQEVRVSTRDGEPLDEPPVSSKFSRPVWLPDGRSYLYVAYPQAGRAESAGTETSDVGRAHLMRHRLGTDPSTDELVHTDPGEERQQVAVEVSDDDRWLVMSLYRGTENVNRVWLWPIEAAEDGSVLGEPVTVLDDADAEYLPVAVVADRLLLQTDLDAPRGRVVALDLAAVRAGTDVRLEPVLAEDGATLEAVVVVGERLLTSRLVDASPVLELFDLDGTPRGRLDVQGGAVLALDGDPSSPEGFVGLSTVTEPVRSWRVDSGDGTVRALPGPPEGDGPALPVLDVVTSRERAVSADGTEVPYFLVRRRGDDGPRPTLLWGYGGFKIPVHADYRPGWSAWLAAGGAVAIANLRGGGEFGTEWYEQGRLGAKQNVFDDFVAVGEHLLASGATGPGQLVIHGRSNGGLLVGAVMTQRPDLAAVALPSVGVLDMFRFHLFTIGGAWRSDYGDPGDRDDFEVLRRYSPLHNVRPGTRYPATLVTTGDHDDRVVPLHSHKFVAALQEAQAGGAPVLTRVDTDAGHGAGRPRAKVAAEWADQLAFAAAHTGLVPPSPGETLS</sequence>
<keyword evidence="11" id="KW-1185">Reference proteome</keyword>